<accession>B3QTI8</accession>
<dbReference type="HOGENOM" id="CLU_1783434_0_0_10"/>
<dbReference type="KEGG" id="cts:Ctha_0263"/>
<organism evidence="1 2">
    <name type="scientific">Chloroherpeton thalassium (strain ATCC 35110 / GB-78)</name>
    <dbReference type="NCBI Taxonomy" id="517418"/>
    <lineage>
        <taxon>Bacteria</taxon>
        <taxon>Pseudomonadati</taxon>
        <taxon>Chlorobiota</taxon>
        <taxon>Chlorobiia</taxon>
        <taxon>Chlorobiales</taxon>
        <taxon>Chloroherpetonaceae</taxon>
        <taxon>Chloroherpeton</taxon>
    </lineage>
</organism>
<keyword evidence="2" id="KW-1185">Reference proteome</keyword>
<protein>
    <submittedName>
        <fullName evidence="1">Uncharacterized protein</fullName>
    </submittedName>
</protein>
<name>B3QTI8_CHLT3</name>
<dbReference type="Proteomes" id="UP000001208">
    <property type="component" value="Chromosome"/>
</dbReference>
<sequence>MDASLTRSEPFSMTRQRAFGYAQATAKSTVILRLLSRRIQLHRTHGCFTDSFRAIQHDKTTGFRLRSGHSKINCHSESLDEESNFTGHMDASLTRSEPFSMTRQRAFGYAQATAKSTVILRFLSRRIQLHRTHGCFTDSPKSHSA</sequence>
<reference evidence="1 2" key="1">
    <citation type="submission" date="2008-06" db="EMBL/GenBank/DDBJ databases">
        <title>Complete sequence of Chloroherpeton thalassium ATCC 35110.</title>
        <authorList>
            <consortium name="US DOE Joint Genome Institute"/>
            <person name="Lucas S."/>
            <person name="Copeland A."/>
            <person name="Lapidus A."/>
            <person name="Glavina del Rio T."/>
            <person name="Dalin E."/>
            <person name="Tice H."/>
            <person name="Bruce D."/>
            <person name="Goodwin L."/>
            <person name="Pitluck S."/>
            <person name="Schmutz J."/>
            <person name="Larimer F."/>
            <person name="Land M."/>
            <person name="Hauser L."/>
            <person name="Kyrpides N."/>
            <person name="Mikhailova N."/>
            <person name="Liu Z."/>
            <person name="Li T."/>
            <person name="Zhao F."/>
            <person name="Overmann J."/>
            <person name="Bryant D.A."/>
            <person name="Richardson P."/>
        </authorList>
    </citation>
    <scope>NUCLEOTIDE SEQUENCE [LARGE SCALE GENOMIC DNA]</scope>
    <source>
        <strain evidence="2">ATCC 35110 / GB-78</strain>
    </source>
</reference>
<evidence type="ECO:0000313" key="1">
    <source>
        <dbReference type="EMBL" id="ACF12734.1"/>
    </source>
</evidence>
<dbReference type="AlphaFoldDB" id="B3QTI8"/>
<proteinExistence type="predicted"/>
<dbReference type="EMBL" id="CP001100">
    <property type="protein sequence ID" value="ACF12734.1"/>
    <property type="molecule type" value="Genomic_DNA"/>
</dbReference>
<gene>
    <name evidence="1" type="ordered locus">Ctha_0263</name>
</gene>
<evidence type="ECO:0000313" key="2">
    <source>
        <dbReference type="Proteomes" id="UP000001208"/>
    </source>
</evidence>
<dbReference type="STRING" id="517418.Ctha_0263"/>